<dbReference type="STRING" id="658196.A0A397SD60"/>
<comment type="caution">
    <text evidence="5">Lacks conserved residue(s) required for the propagation of feature annotation.</text>
</comment>
<dbReference type="SUPFAM" id="SSF52743">
    <property type="entry name" value="Subtilisin-like"/>
    <property type="match status" value="1"/>
</dbReference>
<evidence type="ECO:0000256" key="2">
    <source>
        <dbReference type="ARBA" id="ARBA00022670"/>
    </source>
</evidence>
<dbReference type="Pfam" id="PF00082">
    <property type="entry name" value="Peptidase_S8"/>
    <property type="match status" value="1"/>
</dbReference>
<dbReference type="GO" id="GO:0006508">
    <property type="term" value="P:proteolysis"/>
    <property type="evidence" value="ECO:0007669"/>
    <property type="project" value="UniProtKB-KW"/>
</dbReference>
<dbReference type="InterPro" id="IPR034193">
    <property type="entry name" value="PCSK9_ProteinaseK-like"/>
</dbReference>
<dbReference type="InterPro" id="IPR050131">
    <property type="entry name" value="Peptidase_S8_subtilisin-like"/>
</dbReference>
<organism evidence="8 9">
    <name type="scientific">Glomus cerebriforme</name>
    <dbReference type="NCBI Taxonomy" id="658196"/>
    <lineage>
        <taxon>Eukaryota</taxon>
        <taxon>Fungi</taxon>
        <taxon>Fungi incertae sedis</taxon>
        <taxon>Mucoromycota</taxon>
        <taxon>Glomeromycotina</taxon>
        <taxon>Glomeromycetes</taxon>
        <taxon>Glomerales</taxon>
        <taxon>Glomeraceae</taxon>
        <taxon>Glomus</taxon>
    </lineage>
</organism>
<dbReference type="GO" id="GO:0005615">
    <property type="term" value="C:extracellular space"/>
    <property type="evidence" value="ECO:0007669"/>
    <property type="project" value="TreeGrafter"/>
</dbReference>
<gene>
    <name evidence="8" type="ORF">C1645_810354</name>
</gene>
<evidence type="ECO:0000256" key="5">
    <source>
        <dbReference type="PROSITE-ProRule" id="PRU01240"/>
    </source>
</evidence>
<dbReference type="OrthoDB" id="206201at2759"/>
<evidence type="ECO:0000256" key="4">
    <source>
        <dbReference type="ARBA" id="ARBA00022825"/>
    </source>
</evidence>
<sequence>MFSQRFLIPLLFLTLSLLTVISAVKCPDTTNIQSSDLEEHLVFLKTSKTSVCSDHKDLLTKCLGRRVEKFNSGQGIFNSDCNKSPDKNLITDLSFDGTFSVYSGFFDKAFVKNFLAKRDDVEFAEPTIKVNANYAIFNRTDRLEKRTIQSNAPYNLDRIDQKDFPLDGKYNYPNNAGSGVNIYVIDSHGTNVAGIIGGKNFGVSKKSKLIAVKVLDQNGQGSSVTVVAGLSFVLLQHSASSNKNTVINLSLGGAFSQSINQMVSFCSNAGIHVVVSAGDGSTDACNTSPASAPQAITVGATEKTSNDMASFSNFGTCVKIFAPGRDIVAAGALLSNSLSKASGTSQSCPHVTGAVALIISKQGNMSPSSMLNTLMTLSTKNILQNAKPNIFLRVPSP</sequence>
<dbReference type="PROSITE" id="PS00137">
    <property type="entry name" value="SUBTILASE_HIS"/>
    <property type="match status" value="1"/>
</dbReference>
<proteinExistence type="inferred from homology"/>
<feature type="domain" description="Peptidase S8/S53" evidence="7">
    <location>
        <begin position="176"/>
        <end position="381"/>
    </location>
</feature>
<dbReference type="PROSITE" id="PS00138">
    <property type="entry name" value="SUBTILASE_SER"/>
    <property type="match status" value="1"/>
</dbReference>
<dbReference type="Proteomes" id="UP000265703">
    <property type="component" value="Unassembled WGS sequence"/>
</dbReference>
<keyword evidence="4" id="KW-0720">Serine protease</keyword>
<name>A0A397SD60_9GLOM</name>
<feature type="chain" id="PRO_5017409413" evidence="6">
    <location>
        <begin position="24"/>
        <end position="397"/>
    </location>
</feature>
<evidence type="ECO:0000256" key="3">
    <source>
        <dbReference type="ARBA" id="ARBA00022801"/>
    </source>
</evidence>
<feature type="signal peptide" evidence="6">
    <location>
        <begin position="1"/>
        <end position="23"/>
    </location>
</feature>
<comment type="caution">
    <text evidence="8">The sequence shown here is derived from an EMBL/GenBank/DDBJ whole genome shotgun (WGS) entry which is preliminary data.</text>
</comment>
<accession>A0A397SD60</accession>
<dbReference type="InterPro" id="IPR022398">
    <property type="entry name" value="Peptidase_S8_His-AS"/>
</dbReference>
<dbReference type="InterPro" id="IPR000209">
    <property type="entry name" value="Peptidase_S8/S53_dom"/>
</dbReference>
<evidence type="ECO:0000313" key="9">
    <source>
        <dbReference type="Proteomes" id="UP000265703"/>
    </source>
</evidence>
<protein>
    <submittedName>
        <fullName evidence="8">Peptidase S8/S53 domain-containing protein</fullName>
    </submittedName>
</protein>
<dbReference type="PRINTS" id="PR00723">
    <property type="entry name" value="SUBTILISIN"/>
</dbReference>
<dbReference type="EMBL" id="QKYT01000923">
    <property type="protein sequence ID" value="RIA80661.1"/>
    <property type="molecule type" value="Genomic_DNA"/>
</dbReference>
<dbReference type="AlphaFoldDB" id="A0A397SD60"/>
<dbReference type="Gene3D" id="3.40.50.200">
    <property type="entry name" value="Peptidase S8/S53 domain"/>
    <property type="match status" value="1"/>
</dbReference>
<evidence type="ECO:0000256" key="6">
    <source>
        <dbReference type="SAM" id="SignalP"/>
    </source>
</evidence>
<dbReference type="InterPro" id="IPR036852">
    <property type="entry name" value="Peptidase_S8/S53_dom_sf"/>
</dbReference>
<keyword evidence="6" id="KW-0732">Signal</keyword>
<evidence type="ECO:0000256" key="1">
    <source>
        <dbReference type="ARBA" id="ARBA00011073"/>
    </source>
</evidence>
<comment type="similarity">
    <text evidence="1 5">Belongs to the peptidase S8 family.</text>
</comment>
<dbReference type="PANTHER" id="PTHR43806:SF11">
    <property type="entry name" value="CEREVISIN-RELATED"/>
    <property type="match status" value="1"/>
</dbReference>
<dbReference type="PANTHER" id="PTHR43806">
    <property type="entry name" value="PEPTIDASE S8"/>
    <property type="match status" value="1"/>
</dbReference>
<evidence type="ECO:0000313" key="8">
    <source>
        <dbReference type="EMBL" id="RIA80661.1"/>
    </source>
</evidence>
<reference evidence="8 9" key="1">
    <citation type="submission" date="2018-06" db="EMBL/GenBank/DDBJ databases">
        <title>Comparative genomics reveals the genomic features of Rhizophagus irregularis, R. cerebriforme, R. diaphanum and Gigaspora rosea, and their symbiotic lifestyle signature.</title>
        <authorList>
            <person name="Morin E."/>
            <person name="San Clemente H."/>
            <person name="Chen E.C.H."/>
            <person name="De La Providencia I."/>
            <person name="Hainaut M."/>
            <person name="Kuo A."/>
            <person name="Kohler A."/>
            <person name="Murat C."/>
            <person name="Tang N."/>
            <person name="Roy S."/>
            <person name="Loubradou J."/>
            <person name="Henrissat B."/>
            <person name="Grigoriev I.V."/>
            <person name="Corradi N."/>
            <person name="Roux C."/>
            <person name="Martin F.M."/>
        </authorList>
    </citation>
    <scope>NUCLEOTIDE SEQUENCE [LARGE SCALE GENOMIC DNA]</scope>
    <source>
        <strain evidence="8 9">DAOM 227022</strain>
    </source>
</reference>
<dbReference type="InterPro" id="IPR023828">
    <property type="entry name" value="Peptidase_S8_Ser-AS"/>
</dbReference>
<dbReference type="PROSITE" id="PS51892">
    <property type="entry name" value="SUBTILASE"/>
    <property type="match status" value="1"/>
</dbReference>
<keyword evidence="9" id="KW-1185">Reference proteome</keyword>
<keyword evidence="3" id="KW-0378">Hydrolase</keyword>
<keyword evidence="2" id="KW-0645">Protease</keyword>
<evidence type="ECO:0000259" key="7">
    <source>
        <dbReference type="Pfam" id="PF00082"/>
    </source>
</evidence>
<dbReference type="GO" id="GO:0004252">
    <property type="term" value="F:serine-type endopeptidase activity"/>
    <property type="evidence" value="ECO:0007669"/>
    <property type="project" value="InterPro"/>
</dbReference>
<dbReference type="InterPro" id="IPR015500">
    <property type="entry name" value="Peptidase_S8_subtilisin-rel"/>
</dbReference>
<dbReference type="CDD" id="cd04077">
    <property type="entry name" value="Peptidases_S8_PCSK9_ProteinaseK_like"/>
    <property type="match status" value="1"/>
</dbReference>